<feature type="coiled-coil region" evidence="1">
    <location>
        <begin position="6"/>
        <end position="36"/>
    </location>
</feature>
<evidence type="ECO:0000256" key="1">
    <source>
        <dbReference type="SAM" id="Coils"/>
    </source>
</evidence>
<protein>
    <submittedName>
        <fullName evidence="2">Uncharacterized protein</fullName>
    </submittedName>
</protein>
<comment type="caution">
    <text evidence="2">The sequence shown here is derived from an EMBL/GenBank/DDBJ whole genome shotgun (WGS) entry which is preliminary data.</text>
</comment>
<reference evidence="4" key="1">
    <citation type="journal article" date="2020" name="bioRxiv">
        <title>A rank-normalized archaeal taxonomy based on genome phylogeny resolves widespread incomplete and uneven classifications.</title>
        <authorList>
            <person name="Rinke C."/>
            <person name="Chuvochina M."/>
            <person name="Mussig A.J."/>
            <person name="Chaumeil P.-A."/>
            <person name="Waite D.W."/>
            <person name="Whitman W.B."/>
            <person name="Parks D.H."/>
            <person name="Hugenholtz P."/>
        </authorList>
    </citation>
    <scope>NUCLEOTIDE SEQUENCE [LARGE SCALE GENOMIC DNA]</scope>
</reference>
<dbReference type="Proteomes" id="UP000678237">
    <property type="component" value="Unassembled WGS sequence"/>
</dbReference>
<accession>A0A7J4JEH1</accession>
<reference evidence="3" key="3">
    <citation type="submission" date="2021-05" db="EMBL/GenBank/DDBJ databases">
        <title>Protein family content uncovers lineage relationships and bacterial pathway maintenance mechanisms in DPANN archaea.</title>
        <authorList>
            <person name="Castelle C.J."/>
            <person name="Meheust R."/>
            <person name="Jaffe A.L."/>
            <person name="Seitz K."/>
            <person name="Gong X."/>
            <person name="Baker B.J."/>
            <person name="Banfield J.F."/>
        </authorList>
    </citation>
    <scope>NUCLEOTIDE SEQUENCE</scope>
    <source>
        <strain evidence="3">RIFCSPLOWO2_01_FULL_58_19</strain>
    </source>
</reference>
<dbReference type="EMBL" id="JAGVWE010000006">
    <property type="protein sequence ID" value="MBS3063699.1"/>
    <property type="molecule type" value="Genomic_DNA"/>
</dbReference>
<sequence>MTPNRQAEVQKIVAELRQKIQEIEELKERLNRFQRSPFSAEKSRAMLEEIKVPSLEALRETEREARAAYQGKARAAAK</sequence>
<evidence type="ECO:0000313" key="4">
    <source>
        <dbReference type="Proteomes" id="UP000564964"/>
    </source>
</evidence>
<proteinExistence type="predicted"/>
<evidence type="ECO:0000313" key="2">
    <source>
        <dbReference type="EMBL" id="HIH16153.1"/>
    </source>
</evidence>
<name>A0A7J4JEH1_9ARCH</name>
<keyword evidence="1" id="KW-0175">Coiled coil</keyword>
<evidence type="ECO:0000313" key="3">
    <source>
        <dbReference type="EMBL" id="MBS3063699.1"/>
    </source>
</evidence>
<dbReference type="AlphaFoldDB" id="A0A7J4JEH1"/>
<dbReference type="Proteomes" id="UP000564964">
    <property type="component" value="Unassembled WGS sequence"/>
</dbReference>
<organism evidence="2 4">
    <name type="scientific">Candidatus Iainarchaeum sp</name>
    <dbReference type="NCBI Taxonomy" id="3101447"/>
    <lineage>
        <taxon>Archaea</taxon>
        <taxon>Candidatus Iainarchaeota</taxon>
        <taxon>Candidatus Iainarchaeia</taxon>
        <taxon>Candidatus Iainarchaeales</taxon>
        <taxon>Candidatus Iainarchaeaceae</taxon>
        <taxon>Candidatus Iainarchaeum</taxon>
    </lineage>
</organism>
<reference evidence="3" key="2">
    <citation type="submission" date="2021-03" db="EMBL/GenBank/DDBJ databases">
        <authorList>
            <person name="Jaffe A."/>
        </authorList>
    </citation>
    <scope>NUCLEOTIDE SEQUENCE</scope>
    <source>
        <strain evidence="3">RIFCSPLOWO2_01_FULL_58_19</strain>
    </source>
</reference>
<dbReference type="EMBL" id="DUGH01000047">
    <property type="protein sequence ID" value="HIH16153.1"/>
    <property type="molecule type" value="Genomic_DNA"/>
</dbReference>
<gene>
    <name evidence="2" type="ORF">HA252_01980</name>
    <name evidence="3" type="ORF">J4203_07595</name>
</gene>